<name>A0ABW2FYX5_9ACTN</name>
<organism evidence="1 2">
    <name type="scientific">Kitasatospora paranensis</name>
    <dbReference type="NCBI Taxonomy" id="258053"/>
    <lineage>
        <taxon>Bacteria</taxon>
        <taxon>Bacillati</taxon>
        <taxon>Actinomycetota</taxon>
        <taxon>Actinomycetes</taxon>
        <taxon>Kitasatosporales</taxon>
        <taxon>Streptomycetaceae</taxon>
        <taxon>Kitasatospora</taxon>
    </lineage>
</organism>
<evidence type="ECO:0000313" key="1">
    <source>
        <dbReference type="EMBL" id="MFC7182446.1"/>
    </source>
</evidence>
<proteinExistence type="predicted"/>
<evidence type="ECO:0008006" key="3">
    <source>
        <dbReference type="Google" id="ProtNLM"/>
    </source>
</evidence>
<accession>A0ABW2FYX5</accession>
<gene>
    <name evidence="1" type="ORF">ACFQMG_23125</name>
</gene>
<dbReference type="EMBL" id="JBHTAJ010000047">
    <property type="protein sequence ID" value="MFC7182446.1"/>
    <property type="molecule type" value="Genomic_DNA"/>
</dbReference>
<sequence>MQPPSDGITMATADTTEEKSWYAVRCVFQWDAWEGTPYEERLTLWQAVSMEQAVARAEVEARAYAAEGGHRYLELAQCYHLATEGRPGDGDEVYSLLRDSPLDGEAYLDRYFDTGREHQGTIATEE</sequence>
<dbReference type="Proteomes" id="UP001596435">
    <property type="component" value="Unassembled WGS sequence"/>
</dbReference>
<keyword evidence="2" id="KW-1185">Reference proteome</keyword>
<reference evidence="2" key="1">
    <citation type="journal article" date="2019" name="Int. J. Syst. Evol. Microbiol.">
        <title>The Global Catalogue of Microorganisms (GCM) 10K type strain sequencing project: providing services to taxonomists for standard genome sequencing and annotation.</title>
        <authorList>
            <consortium name="The Broad Institute Genomics Platform"/>
            <consortium name="The Broad Institute Genome Sequencing Center for Infectious Disease"/>
            <person name="Wu L."/>
            <person name="Ma J."/>
        </authorList>
    </citation>
    <scope>NUCLEOTIDE SEQUENCE [LARGE SCALE GENOMIC DNA]</scope>
    <source>
        <strain evidence="2">CGMCC 1.12859</strain>
    </source>
</reference>
<evidence type="ECO:0000313" key="2">
    <source>
        <dbReference type="Proteomes" id="UP001596435"/>
    </source>
</evidence>
<protein>
    <recommendedName>
        <fullName evidence="3">DUF4288 domain-containing protein</fullName>
    </recommendedName>
</protein>
<comment type="caution">
    <text evidence="1">The sequence shown here is derived from an EMBL/GenBank/DDBJ whole genome shotgun (WGS) entry which is preliminary data.</text>
</comment>
<dbReference type="RefSeq" id="WP_345704656.1">
    <property type="nucleotide sequence ID" value="NZ_BAABKV010000001.1"/>
</dbReference>